<feature type="signal peptide" evidence="1">
    <location>
        <begin position="1"/>
        <end position="21"/>
    </location>
</feature>
<keyword evidence="1" id="KW-0732">Signal</keyword>
<dbReference type="InterPro" id="IPR001638">
    <property type="entry name" value="Solute-binding_3/MltF_N"/>
</dbReference>
<evidence type="ECO:0000313" key="3">
    <source>
        <dbReference type="EMBL" id="NOU49260.1"/>
    </source>
</evidence>
<name>A0A849V914_9GAMM</name>
<comment type="caution">
    <text evidence="3">The sequence shown here is derived from an EMBL/GenBank/DDBJ whole genome shotgun (WGS) entry which is preliminary data.</text>
</comment>
<protein>
    <submittedName>
        <fullName evidence="3">Amino acid ABC transporter substrate-binding protein</fullName>
    </submittedName>
</protein>
<keyword evidence="4" id="KW-1185">Reference proteome</keyword>
<dbReference type="RefSeq" id="WP_171624349.1">
    <property type="nucleotide sequence ID" value="NZ_JABBPG010000001.1"/>
</dbReference>
<feature type="chain" id="PRO_5032559205" evidence="1">
    <location>
        <begin position="22"/>
        <end position="252"/>
    </location>
</feature>
<gene>
    <name evidence="3" type="ORF">HG263_01665</name>
</gene>
<dbReference type="EMBL" id="JABBPG010000001">
    <property type="protein sequence ID" value="NOU49260.1"/>
    <property type="molecule type" value="Genomic_DNA"/>
</dbReference>
<accession>A0A849V914</accession>
<sequence length="252" mass="29207">MSQLFLLLAFLLMSFDTPANQSVVENDIDAMHFCFSRWWPYNYSEHGVAKGMQVDILKMAMQDSGVSLSFTELPFKRCKDYVRLGKYDFVLDIDETDELDMVRYSISSWQLSFAVEVNSGIKNIHDIEALKDFRVILAQEYDYPDSLLSKLKNLNAVIARVSYYESSDEDAKALFAILKSSHVEAILVDRFWAKQVVRKHQLPVLVFEEPVHVEPQFIGYVAKHTKAKAEYLEKKLKALSVDNIDKIRKQYR</sequence>
<feature type="domain" description="Solute-binding protein family 3/N-terminal" evidence="2">
    <location>
        <begin position="38"/>
        <end position="251"/>
    </location>
</feature>
<organism evidence="3 4">
    <name type="scientific">Pseudoalteromonas caenipelagi</name>
    <dbReference type="NCBI Taxonomy" id="2726988"/>
    <lineage>
        <taxon>Bacteria</taxon>
        <taxon>Pseudomonadati</taxon>
        <taxon>Pseudomonadota</taxon>
        <taxon>Gammaproteobacteria</taxon>
        <taxon>Alteromonadales</taxon>
        <taxon>Pseudoalteromonadaceae</taxon>
        <taxon>Pseudoalteromonas</taxon>
    </lineage>
</organism>
<dbReference type="SUPFAM" id="SSF53850">
    <property type="entry name" value="Periplasmic binding protein-like II"/>
    <property type="match status" value="1"/>
</dbReference>
<evidence type="ECO:0000259" key="2">
    <source>
        <dbReference type="Pfam" id="PF00497"/>
    </source>
</evidence>
<dbReference type="Gene3D" id="3.40.190.10">
    <property type="entry name" value="Periplasmic binding protein-like II"/>
    <property type="match status" value="2"/>
</dbReference>
<dbReference type="AlphaFoldDB" id="A0A849V914"/>
<evidence type="ECO:0000256" key="1">
    <source>
        <dbReference type="SAM" id="SignalP"/>
    </source>
</evidence>
<reference evidence="3 4" key="1">
    <citation type="submission" date="2020-04" db="EMBL/GenBank/DDBJ databases">
        <title>Pseudoalteromonas caenipelagi sp. nov., isolated from a tidal flat.</title>
        <authorList>
            <person name="Park S."/>
            <person name="Yoon J.-H."/>
        </authorList>
    </citation>
    <scope>NUCLEOTIDE SEQUENCE [LARGE SCALE GENOMIC DNA]</scope>
    <source>
        <strain evidence="3 4">JBTF-M23</strain>
    </source>
</reference>
<dbReference type="Pfam" id="PF00497">
    <property type="entry name" value="SBP_bac_3"/>
    <property type="match status" value="1"/>
</dbReference>
<dbReference type="Proteomes" id="UP000586305">
    <property type="component" value="Unassembled WGS sequence"/>
</dbReference>
<proteinExistence type="predicted"/>
<evidence type="ECO:0000313" key="4">
    <source>
        <dbReference type="Proteomes" id="UP000586305"/>
    </source>
</evidence>